<feature type="domain" description="Ysc84 actin-binding" evidence="2">
    <location>
        <begin position="1"/>
        <end position="88"/>
    </location>
</feature>
<dbReference type="GO" id="GO:0035091">
    <property type="term" value="F:phosphatidylinositol binding"/>
    <property type="evidence" value="ECO:0007669"/>
    <property type="project" value="TreeGrafter"/>
</dbReference>
<dbReference type="Pfam" id="PF04366">
    <property type="entry name" value="Ysc84"/>
    <property type="match status" value="1"/>
</dbReference>
<evidence type="ECO:0000313" key="4">
    <source>
        <dbReference type="EMBL" id="CAE2287075.1"/>
    </source>
</evidence>
<gene>
    <name evidence="3" type="ORF">OAUR00152_LOCUS40976</name>
    <name evidence="4" type="ORF">OAUR00152_LOCUS40983</name>
</gene>
<feature type="region of interest" description="Disordered" evidence="1">
    <location>
        <begin position="140"/>
        <end position="159"/>
    </location>
</feature>
<accession>A0A6U6L6M6</accession>
<sequence length="159" mass="16166">MGVAVGPVGRGATGNIGAGDGGVAPAYSYAHSKGLFAGISLEGSVVATRADVNAKFYGRDIDARTLLFGNFQPRPRAARPLYDALDEAIGVALPEGGFRPSRMFEKGPPRCRQYGGPATGGTMGSLTSPPPLDYGSAMATPMPPAGGAAQVGHQKFSGQ</sequence>
<dbReference type="InterPro" id="IPR007461">
    <property type="entry name" value="Ysc84_actin-binding"/>
</dbReference>
<dbReference type="AlphaFoldDB" id="A0A6U6L6M6"/>
<evidence type="ECO:0000313" key="3">
    <source>
        <dbReference type="EMBL" id="CAE2287059.1"/>
    </source>
</evidence>
<dbReference type="InterPro" id="IPR051702">
    <property type="entry name" value="SH3_domain_YSC84-like"/>
</dbReference>
<organism evidence="3">
    <name type="scientific">Odontella aurita</name>
    <dbReference type="NCBI Taxonomy" id="265563"/>
    <lineage>
        <taxon>Eukaryota</taxon>
        <taxon>Sar</taxon>
        <taxon>Stramenopiles</taxon>
        <taxon>Ochrophyta</taxon>
        <taxon>Bacillariophyta</taxon>
        <taxon>Mediophyceae</taxon>
        <taxon>Biddulphiophycidae</taxon>
        <taxon>Eupodiscales</taxon>
        <taxon>Odontellaceae</taxon>
        <taxon>Odontella</taxon>
    </lineage>
</organism>
<proteinExistence type="predicted"/>
<protein>
    <recommendedName>
        <fullName evidence="2">Ysc84 actin-binding domain-containing protein</fullName>
    </recommendedName>
</protein>
<reference evidence="3" key="1">
    <citation type="submission" date="2021-01" db="EMBL/GenBank/DDBJ databases">
        <authorList>
            <person name="Corre E."/>
            <person name="Pelletier E."/>
            <person name="Niang G."/>
            <person name="Scheremetjew M."/>
            <person name="Finn R."/>
            <person name="Kale V."/>
            <person name="Holt S."/>
            <person name="Cochrane G."/>
            <person name="Meng A."/>
            <person name="Brown T."/>
            <person name="Cohen L."/>
        </authorList>
    </citation>
    <scope>NUCLEOTIDE SEQUENCE</scope>
    <source>
        <strain evidence="3">Isolate 1302-5</strain>
    </source>
</reference>
<evidence type="ECO:0000256" key="1">
    <source>
        <dbReference type="SAM" id="MobiDB-lite"/>
    </source>
</evidence>
<evidence type="ECO:0000259" key="2">
    <source>
        <dbReference type="Pfam" id="PF04366"/>
    </source>
</evidence>
<dbReference type="PANTHER" id="PTHR15629:SF2">
    <property type="entry name" value="SH3 DOMAIN-CONTAINING YSC84-LIKE PROTEIN 1"/>
    <property type="match status" value="1"/>
</dbReference>
<dbReference type="EMBL" id="HBKQ01060055">
    <property type="protein sequence ID" value="CAE2287059.1"/>
    <property type="molecule type" value="Transcribed_RNA"/>
</dbReference>
<name>A0A6U6L6M6_9STRA</name>
<dbReference type="PANTHER" id="PTHR15629">
    <property type="entry name" value="SH3YL1 PROTEIN"/>
    <property type="match status" value="1"/>
</dbReference>
<dbReference type="EMBL" id="HBKQ01060066">
    <property type="protein sequence ID" value="CAE2287075.1"/>
    <property type="molecule type" value="Transcribed_RNA"/>
</dbReference>